<keyword evidence="3" id="KW-1185">Reference proteome</keyword>
<evidence type="ECO:0000259" key="1">
    <source>
        <dbReference type="PROSITE" id="PS51186"/>
    </source>
</evidence>
<dbReference type="CDD" id="cd04301">
    <property type="entry name" value="NAT_SF"/>
    <property type="match status" value="1"/>
</dbReference>
<dbReference type="AlphaFoldDB" id="A0A3N4MCG4"/>
<accession>A0A3N4MCG4</accession>
<dbReference type="SUPFAM" id="SSF55729">
    <property type="entry name" value="Acyl-CoA N-acyltransferases (Nat)"/>
    <property type="match status" value="1"/>
</dbReference>
<reference evidence="3" key="1">
    <citation type="submission" date="2018-11" db="EMBL/GenBank/DDBJ databases">
        <title>Chitinophaga lutea sp.nov., isolate from arsenic contaminated soil.</title>
        <authorList>
            <person name="Zong Y."/>
        </authorList>
    </citation>
    <scope>NUCLEOTIDE SEQUENCE [LARGE SCALE GENOMIC DNA]</scope>
    <source>
        <strain evidence="3">YLT18</strain>
    </source>
</reference>
<proteinExistence type="predicted"/>
<evidence type="ECO:0000313" key="2">
    <source>
        <dbReference type="EMBL" id="RPD39586.1"/>
    </source>
</evidence>
<keyword evidence="2" id="KW-0808">Transferase</keyword>
<dbReference type="GO" id="GO:0016747">
    <property type="term" value="F:acyltransferase activity, transferring groups other than amino-acyl groups"/>
    <property type="evidence" value="ECO:0007669"/>
    <property type="project" value="InterPro"/>
</dbReference>
<protein>
    <submittedName>
        <fullName evidence="2">N-acetyltransferase</fullName>
    </submittedName>
</protein>
<organism evidence="2 3">
    <name type="scientific">Chitinophaga barathri</name>
    <dbReference type="NCBI Taxonomy" id="1647451"/>
    <lineage>
        <taxon>Bacteria</taxon>
        <taxon>Pseudomonadati</taxon>
        <taxon>Bacteroidota</taxon>
        <taxon>Chitinophagia</taxon>
        <taxon>Chitinophagales</taxon>
        <taxon>Chitinophagaceae</taxon>
        <taxon>Chitinophaga</taxon>
    </lineage>
</organism>
<dbReference type="Pfam" id="PF13508">
    <property type="entry name" value="Acetyltransf_7"/>
    <property type="match status" value="1"/>
</dbReference>
<name>A0A3N4MCG4_9BACT</name>
<evidence type="ECO:0000313" key="3">
    <source>
        <dbReference type="Proteomes" id="UP000279089"/>
    </source>
</evidence>
<sequence length="165" mass="18775">MIVQSKTNDFRDIFDIINDAASAYKGIIPADRWHEPYMTEEELQGQMDDGVSFWCYVDNGDITGVMGIQDKPDVTLIRHAYVRTSARNNGIGGKLLNHLSQLTAKPILIGTWADATWAINFYKKHGFRMVSFEEKERLLRKYWSIPLRQIDTSIVLASANFTGAM</sequence>
<dbReference type="EMBL" id="RMBX01000010">
    <property type="protein sequence ID" value="RPD39586.1"/>
    <property type="molecule type" value="Genomic_DNA"/>
</dbReference>
<dbReference type="PROSITE" id="PS51186">
    <property type="entry name" value="GNAT"/>
    <property type="match status" value="1"/>
</dbReference>
<dbReference type="InterPro" id="IPR016181">
    <property type="entry name" value="Acyl_CoA_acyltransferase"/>
</dbReference>
<dbReference type="RefSeq" id="WP_120515725.1">
    <property type="nucleotide sequence ID" value="NZ_QXZY01000004.1"/>
</dbReference>
<dbReference type="Gene3D" id="3.40.630.30">
    <property type="match status" value="1"/>
</dbReference>
<comment type="caution">
    <text evidence="2">The sequence shown here is derived from an EMBL/GenBank/DDBJ whole genome shotgun (WGS) entry which is preliminary data.</text>
</comment>
<feature type="domain" description="N-acetyltransferase" evidence="1">
    <location>
        <begin position="1"/>
        <end position="148"/>
    </location>
</feature>
<dbReference type="OrthoDB" id="1178186at2"/>
<dbReference type="InterPro" id="IPR000182">
    <property type="entry name" value="GNAT_dom"/>
</dbReference>
<dbReference type="Proteomes" id="UP000279089">
    <property type="component" value="Unassembled WGS sequence"/>
</dbReference>
<gene>
    <name evidence="2" type="ORF">EG028_18215</name>
</gene>